<keyword evidence="3" id="KW-0804">Transcription</keyword>
<evidence type="ECO:0000313" key="6">
    <source>
        <dbReference type="EMBL" id="KAA9149879.1"/>
    </source>
</evidence>
<proteinExistence type="predicted"/>
<sequence length="208" mass="22804">MTGQRPYAALLAKGADTRQRILAVAQRLLVRQGWRTTTLGQIAREAGVSTAGLLHHFDSKDNLLHAVLEARDAYDEENLDPTGARDIFEQVEGAARRFREVPHLVGMFVVLLIENLDANAPLHDRLGGRYQAALAEVAAGIRRGQLAGRYRTDLDPALKAVEIVAFLYGMETSWLLDPSIPLTEVFKEYTRSLSRQLTGPAAGRSSGG</sequence>
<organism evidence="6 7">
    <name type="scientific">Amycolatopsis acidicola</name>
    <dbReference type="NCBI Taxonomy" id="2596893"/>
    <lineage>
        <taxon>Bacteria</taxon>
        <taxon>Bacillati</taxon>
        <taxon>Actinomycetota</taxon>
        <taxon>Actinomycetes</taxon>
        <taxon>Pseudonocardiales</taxon>
        <taxon>Pseudonocardiaceae</taxon>
        <taxon>Amycolatopsis</taxon>
    </lineage>
</organism>
<keyword evidence="2 4" id="KW-0238">DNA-binding</keyword>
<accession>A0A5N0UKB6</accession>
<dbReference type="InterPro" id="IPR050109">
    <property type="entry name" value="HTH-type_TetR-like_transc_reg"/>
</dbReference>
<dbReference type="InterPro" id="IPR009057">
    <property type="entry name" value="Homeodomain-like_sf"/>
</dbReference>
<feature type="domain" description="HTH tetR-type" evidence="5">
    <location>
        <begin position="15"/>
        <end position="75"/>
    </location>
</feature>
<evidence type="ECO:0000256" key="3">
    <source>
        <dbReference type="ARBA" id="ARBA00023163"/>
    </source>
</evidence>
<dbReference type="PANTHER" id="PTHR30055:SF234">
    <property type="entry name" value="HTH-TYPE TRANSCRIPTIONAL REGULATOR BETI"/>
    <property type="match status" value="1"/>
</dbReference>
<dbReference type="InterPro" id="IPR001647">
    <property type="entry name" value="HTH_TetR"/>
</dbReference>
<dbReference type="EMBL" id="VMNW02000129">
    <property type="protein sequence ID" value="KAA9149879.1"/>
    <property type="molecule type" value="Genomic_DNA"/>
</dbReference>
<dbReference type="PROSITE" id="PS50977">
    <property type="entry name" value="HTH_TETR_2"/>
    <property type="match status" value="1"/>
</dbReference>
<evidence type="ECO:0000313" key="7">
    <source>
        <dbReference type="Proteomes" id="UP000319769"/>
    </source>
</evidence>
<dbReference type="PRINTS" id="PR00455">
    <property type="entry name" value="HTHTETR"/>
</dbReference>
<evidence type="ECO:0000256" key="4">
    <source>
        <dbReference type="PROSITE-ProRule" id="PRU00335"/>
    </source>
</evidence>
<dbReference type="SUPFAM" id="SSF48498">
    <property type="entry name" value="Tetracyclin repressor-like, C-terminal domain"/>
    <property type="match status" value="1"/>
</dbReference>
<dbReference type="InterPro" id="IPR036271">
    <property type="entry name" value="Tet_transcr_reg_TetR-rel_C_sf"/>
</dbReference>
<dbReference type="Gene3D" id="1.10.357.10">
    <property type="entry name" value="Tetracycline Repressor, domain 2"/>
    <property type="match status" value="1"/>
</dbReference>
<keyword evidence="7" id="KW-1185">Reference proteome</keyword>
<dbReference type="GO" id="GO:0000976">
    <property type="term" value="F:transcription cis-regulatory region binding"/>
    <property type="evidence" value="ECO:0007669"/>
    <property type="project" value="TreeGrafter"/>
</dbReference>
<reference evidence="6" key="1">
    <citation type="submission" date="2019-09" db="EMBL/GenBank/DDBJ databases">
        <authorList>
            <person name="Teo W.F.A."/>
            <person name="Duangmal K."/>
        </authorList>
    </citation>
    <scope>NUCLEOTIDE SEQUENCE [LARGE SCALE GENOMIC DNA]</scope>
    <source>
        <strain evidence="6">K81G1</strain>
    </source>
</reference>
<dbReference type="RefSeq" id="WP_144759867.1">
    <property type="nucleotide sequence ID" value="NZ_VMNW02000129.1"/>
</dbReference>
<keyword evidence="1" id="KW-0805">Transcription regulation</keyword>
<gene>
    <name evidence="6" type="ORF">FPZ12_042255</name>
</gene>
<dbReference type="GO" id="GO:0003700">
    <property type="term" value="F:DNA-binding transcription factor activity"/>
    <property type="evidence" value="ECO:0007669"/>
    <property type="project" value="TreeGrafter"/>
</dbReference>
<dbReference type="Pfam" id="PF00440">
    <property type="entry name" value="TetR_N"/>
    <property type="match status" value="1"/>
</dbReference>
<dbReference type="Proteomes" id="UP000319769">
    <property type="component" value="Unassembled WGS sequence"/>
</dbReference>
<evidence type="ECO:0000259" key="5">
    <source>
        <dbReference type="PROSITE" id="PS50977"/>
    </source>
</evidence>
<dbReference type="AlphaFoldDB" id="A0A5N0UKB6"/>
<protein>
    <submittedName>
        <fullName evidence="6">TetR/AcrR family transcriptional regulator</fullName>
    </submittedName>
</protein>
<comment type="caution">
    <text evidence="6">The sequence shown here is derived from an EMBL/GenBank/DDBJ whole genome shotgun (WGS) entry which is preliminary data.</text>
</comment>
<name>A0A5N0UKB6_9PSEU</name>
<evidence type="ECO:0000256" key="2">
    <source>
        <dbReference type="ARBA" id="ARBA00023125"/>
    </source>
</evidence>
<feature type="DNA-binding region" description="H-T-H motif" evidence="4">
    <location>
        <begin position="38"/>
        <end position="57"/>
    </location>
</feature>
<dbReference type="PANTHER" id="PTHR30055">
    <property type="entry name" value="HTH-TYPE TRANSCRIPTIONAL REGULATOR RUTR"/>
    <property type="match status" value="1"/>
</dbReference>
<dbReference type="SUPFAM" id="SSF46689">
    <property type="entry name" value="Homeodomain-like"/>
    <property type="match status" value="1"/>
</dbReference>
<evidence type="ECO:0000256" key="1">
    <source>
        <dbReference type="ARBA" id="ARBA00023015"/>
    </source>
</evidence>
<dbReference type="OrthoDB" id="4899232at2"/>